<dbReference type="AlphaFoldDB" id="A0A8J2TZI3"/>
<dbReference type="PANTHER" id="PTHR30460:SF0">
    <property type="entry name" value="MODERATE CONDUCTANCE MECHANOSENSITIVE CHANNEL YBIO"/>
    <property type="match status" value="1"/>
</dbReference>
<evidence type="ECO:0000259" key="10">
    <source>
        <dbReference type="Pfam" id="PF21088"/>
    </source>
</evidence>
<dbReference type="InterPro" id="IPR023408">
    <property type="entry name" value="MscS_beta-dom_sf"/>
</dbReference>
<keyword evidence="4 7" id="KW-0812">Transmembrane</keyword>
<dbReference type="GO" id="GO:0005886">
    <property type="term" value="C:plasma membrane"/>
    <property type="evidence" value="ECO:0007669"/>
    <property type="project" value="UniProtKB-SubCell"/>
</dbReference>
<evidence type="ECO:0000256" key="3">
    <source>
        <dbReference type="ARBA" id="ARBA00022475"/>
    </source>
</evidence>
<evidence type="ECO:0000256" key="6">
    <source>
        <dbReference type="ARBA" id="ARBA00023136"/>
    </source>
</evidence>
<dbReference type="SUPFAM" id="SSF82861">
    <property type="entry name" value="Mechanosensitive channel protein MscS (YggB), transmembrane region"/>
    <property type="match status" value="1"/>
</dbReference>
<comment type="similarity">
    <text evidence="2">Belongs to the MscS (TC 1.A.23) family.</text>
</comment>
<dbReference type="InterPro" id="IPR049142">
    <property type="entry name" value="MS_channel_1st"/>
</dbReference>
<proteinExistence type="inferred from homology"/>
<name>A0A8J2TZI3_9MICO</name>
<dbReference type="InterPro" id="IPR011014">
    <property type="entry name" value="MscS_channel_TM-2"/>
</dbReference>
<accession>A0A8J2TZI3</accession>
<comment type="subcellular location">
    <subcellularLocation>
        <location evidence="1">Cell membrane</location>
        <topology evidence="1">Multi-pass membrane protein</topology>
    </subcellularLocation>
</comment>
<feature type="transmembrane region" description="Helical" evidence="7">
    <location>
        <begin position="107"/>
        <end position="127"/>
    </location>
</feature>
<reference evidence="11" key="1">
    <citation type="journal article" date="2014" name="Int. J. Syst. Evol. Microbiol.">
        <title>Complete genome sequence of Corynebacterium casei LMG S-19264T (=DSM 44701T), isolated from a smear-ripened cheese.</title>
        <authorList>
            <consortium name="US DOE Joint Genome Institute (JGI-PGF)"/>
            <person name="Walter F."/>
            <person name="Albersmeier A."/>
            <person name="Kalinowski J."/>
            <person name="Ruckert C."/>
        </authorList>
    </citation>
    <scope>NUCLEOTIDE SEQUENCE</scope>
    <source>
        <strain evidence="11">CGMCC 1.12785</strain>
    </source>
</reference>
<dbReference type="EMBL" id="BMFY01000011">
    <property type="protein sequence ID" value="GGA20881.1"/>
    <property type="molecule type" value="Genomic_DNA"/>
</dbReference>
<keyword evidence="12" id="KW-1185">Reference proteome</keyword>
<dbReference type="SUPFAM" id="SSF82689">
    <property type="entry name" value="Mechanosensitive channel protein MscS (YggB), C-terminal domain"/>
    <property type="match status" value="1"/>
</dbReference>
<protein>
    <submittedName>
        <fullName evidence="11">Mechanosensitive ion channel protein MscS</fullName>
    </submittedName>
</protein>
<reference evidence="11" key="2">
    <citation type="submission" date="2020-09" db="EMBL/GenBank/DDBJ databases">
        <authorList>
            <person name="Sun Q."/>
            <person name="Zhou Y."/>
        </authorList>
    </citation>
    <scope>NUCLEOTIDE SEQUENCE</scope>
    <source>
        <strain evidence="11">CGMCC 1.12785</strain>
    </source>
</reference>
<gene>
    <name evidence="11" type="ORF">GCM10011333_24960</name>
</gene>
<evidence type="ECO:0000313" key="12">
    <source>
        <dbReference type="Proteomes" id="UP000616114"/>
    </source>
</evidence>
<evidence type="ECO:0000256" key="1">
    <source>
        <dbReference type="ARBA" id="ARBA00004651"/>
    </source>
</evidence>
<dbReference type="FunFam" id="2.30.30.60:FF:000001">
    <property type="entry name" value="MscS Mechanosensitive ion channel"/>
    <property type="match status" value="1"/>
</dbReference>
<feature type="domain" description="Mechanosensitive ion channel MscS C-terminal" evidence="9">
    <location>
        <begin position="224"/>
        <end position="311"/>
    </location>
</feature>
<sequence length="322" mass="35498">MNELTKTLKQPVQDTVETVAEADWAFLLGTPLRIGIIILIALTLNLLVRVFVRRFTDHIISGGAARRSTVETRAKRTRLRQATERIIEQDSPQALQRRKQRAQTVASLLRSLASIIITVITVLMVLSELDFNLGPILASAGIAGVAIGFGAQTLVKDYLAGLFMVVEDQYGIGDVIDVGEASGTVEEVGLRITKIRDVNGTLWYVRNGEILRVGNNSQGWARAVMDVRVPYDADVETVNELVRQVGAELRADPELGEKILEEPELWGVETLDGTGMTVRLVIKTVPLEQWAVARAFRVRLKDKLDEAGIKIPLPPMPLFTGQ</sequence>
<dbReference type="Pfam" id="PF21088">
    <property type="entry name" value="MS_channel_1st"/>
    <property type="match status" value="1"/>
</dbReference>
<dbReference type="InterPro" id="IPR011066">
    <property type="entry name" value="MscS_channel_C_sf"/>
</dbReference>
<dbReference type="InterPro" id="IPR006685">
    <property type="entry name" value="MscS_channel_2nd"/>
</dbReference>
<dbReference type="GO" id="GO:0008381">
    <property type="term" value="F:mechanosensitive monoatomic ion channel activity"/>
    <property type="evidence" value="ECO:0007669"/>
    <property type="project" value="InterPro"/>
</dbReference>
<feature type="domain" description="Mechanosensitive ion channel transmembrane helices 2/3" evidence="10">
    <location>
        <begin position="113"/>
        <end position="152"/>
    </location>
</feature>
<keyword evidence="3" id="KW-1003">Cell membrane</keyword>
<evidence type="ECO:0000256" key="4">
    <source>
        <dbReference type="ARBA" id="ARBA00022692"/>
    </source>
</evidence>
<keyword evidence="6 7" id="KW-0472">Membrane</keyword>
<keyword evidence="5 7" id="KW-1133">Transmembrane helix</keyword>
<dbReference type="Proteomes" id="UP000616114">
    <property type="component" value="Unassembled WGS sequence"/>
</dbReference>
<dbReference type="SUPFAM" id="SSF50182">
    <property type="entry name" value="Sm-like ribonucleoproteins"/>
    <property type="match status" value="1"/>
</dbReference>
<dbReference type="InterPro" id="IPR049278">
    <property type="entry name" value="MS_channel_C"/>
</dbReference>
<evidence type="ECO:0000256" key="7">
    <source>
        <dbReference type="SAM" id="Phobius"/>
    </source>
</evidence>
<comment type="caution">
    <text evidence="11">The sequence shown here is derived from an EMBL/GenBank/DDBJ whole genome shotgun (WGS) entry which is preliminary data.</text>
</comment>
<evidence type="ECO:0000259" key="8">
    <source>
        <dbReference type="Pfam" id="PF00924"/>
    </source>
</evidence>
<dbReference type="InterPro" id="IPR010920">
    <property type="entry name" value="LSM_dom_sf"/>
</dbReference>
<dbReference type="Pfam" id="PF00924">
    <property type="entry name" value="MS_channel_2nd"/>
    <property type="match status" value="1"/>
</dbReference>
<evidence type="ECO:0000256" key="5">
    <source>
        <dbReference type="ARBA" id="ARBA00022989"/>
    </source>
</evidence>
<dbReference type="RefSeq" id="WP_188551223.1">
    <property type="nucleotide sequence ID" value="NZ_BMFY01000011.1"/>
</dbReference>
<dbReference type="FunFam" id="3.30.70.100:FF:000018">
    <property type="entry name" value="MscS mechanosensitive ion channel"/>
    <property type="match status" value="1"/>
</dbReference>
<dbReference type="InterPro" id="IPR045276">
    <property type="entry name" value="YbiO_bact"/>
</dbReference>
<evidence type="ECO:0000313" key="11">
    <source>
        <dbReference type="EMBL" id="GGA20881.1"/>
    </source>
</evidence>
<dbReference type="Gene3D" id="3.30.70.100">
    <property type="match status" value="1"/>
</dbReference>
<dbReference type="PANTHER" id="PTHR30460">
    <property type="entry name" value="MODERATE CONDUCTANCE MECHANOSENSITIVE CHANNEL YBIO"/>
    <property type="match status" value="1"/>
</dbReference>
<feature type="transmembrane region" description="Helical" evidence="7">
    <location>
        <begin position="133"/>
        <end position="155"/>
    </location>
</feature>
<dbReference type="Gene3D" id="1.10.287.1260">
    <property type="match status" value="1"/>
</dbReference>
<dbReference type="Pfam" id="PF21082">
    <property type="entry name" value="MS_channel_3rd"/>
    <property type="match status" value="1"/>
</dbReference>
<evidence type="ECO:0000259" key="9">
    <source>
        <dbReference type="Pfam" id="PF21082"/>
    </source>
</evidence>
<dbReference type="Gene3D" id="2.30.30.60">
    <property type="match status" value="1"/>
</dbReference>
<organism evidence="11 12">
    <name type="scientific">Sediminivirga luteola</name>
    <dbReference type="NCBI Taxonomy" id="1774748"/>
    <lineage>
        <taxon>Bacteria</taxon>
        <taxon>Bacillati</taxon>
        <taxon>Actinomycetota</taxon>
        <taxon>Actinomycetes</taxon>
        <taxon>Micrococcales</taxon>
        <taxon>Brevibacteriaceae</taxon>
        <taxon>Sediminivirga</taxon>
    </lineage>
</organism>
<feature type="domain" description="Mechanosensitive ion channel MscS" evidence="8">
    <location>
        <begin position="153"/>
        <end position="215"/>
    </location>
</feature>
<evidence type="ECO:0000256" key="2">
    <source>
        <dbReference type="ARBA" id="ARBA00008017"/>
    </source>
</evidence>
<feature type="transmembrane region" description="Helical" evidence="7">
    <location>
        <begin position="32"/>
        <end position="52"/>
    </location>
</feature>